<dbReference type="Pfam" id="PF13379">
    <property type="entry name" value="NMT1_2"/>
    <property type="match status" value="1"/>
</dbReference>
<name>A0A1H9AAY3_9SPIR</name>
<accession>A0A1H9AAY3</accession>
<reference evidence="2 3" key="1">
    <citation type="submission" date="2016-10" db="EMBL/GenBank/DDBJ databases">
        <authorList>
            <person name="de Groot N.N."/>
        </authorList>
    </citation>
    <scope>NUCLEOTIDE SEQUENCE [LARGE SCALE GENOMIC DNA]</scope>
    <source>
        <strain evidence="2 3">B25</strain>
    </source>
</reference>
<organism evidence="2 3">
    <name type="scientific">Treponema bryantii</name>
    <dbReference type="NCBI Taxonomy" id="163"/>
    <lineage>
        <taxon>Bacteria</taxon>
        <taxon>Pseudomonadati</taxon>
        <taxon>Spirochaetota</taxon>
        <taxon>Spirochaetia</taxon>
        <taxon>Spirochaetales</taxon>
        <taxon>Treponemataceae</taxon>
        <taxon>Treponema</taxon>
    </lineage>
</organism>
<dbReference type="PANTHER" id="PTHR30024:SF46">
    <property type="entry name" value="ABC TRANSPORTER, SUBSTRATE-BINDING LIPOPROTEIN"/>
    <property type="match status" value="1"/>
</dbReference>
<dbReference type="Proteomes" id="UP000182360">
    <property type="component" value="Unassembled WGS sequence"/>
</dbReference>
<dbReference type="RefSeq" id="WP_074640183.1">
    <property type="nucleotide sequence ID" value="NZ_FOFU01000001.1"/>
</dbReference>
<dbReference type="PIRSF" id="PIRSF027386">
    <property type="entry name" value="UCP027386_ABC_sbc_TM0202"/>
    <property type="match status" value="1"/>
</dbReference>
<keyword evidence="1" id="KW-0732">Signal</keyword>
<dbReference type="PANTHER" id="PTHR30024">
    <property type="entry name" value="ALIPHATIC SULFONATES-BINDING PROTEIN-RELATED"/>
    <property type="match status" value="1"/>
</dbReference>
<dbReference type="AlphaFoldDB" id="A0A1H9AAY3"/>
<keyword evidence="3" id="KW-1185">Reference proteome</keyword>
<dbReference type="EMBL" id="FOFU01000001">
    <property type="protein sequence ID" value="SEP73906.1"/>
    <property type="molecule type" value="Genomic_DNA"/>
</dbReference>
<dbReference type="InterPro" id="IPR027024">
    <property type="entry name" value="UCP027386_ABC_sbc_TM0202"/>
</dbReference>
<evidence type="ECO:0000256" key="1">
    <source>
        <dbReference type="SAM" id="SignalP"/>
    </source>
</evidence>
<dbReference type="STRING" id="163.SAMN04487775_10465"/>
<evidence type="ECO:0000313" key="3">
    <source>
        <dbReference type="Proteomes" id="UP000182360"/>
    </source>
</evidence>
<dbReference type="SUPFAM" id="SSF53850">
    <property type="entry name" value="Periplasmic binding protein-like II"/>
    <property type="match status" value="1"/>
</dbReference>
<protein>
    <submittedName>
        <fullName evidence="2">NitT/TauT family transport system substrate-binding protein</fullName>
    </submittedName>
</protein>
<feature type="signal peptide" evidence="1">
    <location>
        <begin position="1"/>
        <end position="20"/>
    </location>
</feature>
<gene>
    <name evidence="2" type="ORF">SAMN04487977_101272</name>
</gene>
<evidence type="ECO:0000313" key="2">
    <source>
        <dbReference type="EMBL" id="SEP73906.1"/>
    </source>
</evidence>
<feature type="chain" id="PRO_5010213047" evidence="1">
    <location>
        <begin position="21"/>
        <end position="330"/>
    </location>
</feature>
<dbReference type="Gene3D" id="3.40.190.10">
    <property type="entry name" value="Periplasmic binding protein-like II"/>
    <property type="match status" value="2"/>
</dbReference>
<sequence>MKKIGLLITSVIFSAISLFADESVIHVGVLNGPTCIPAAYMIENNKTVTAGEKSADLSFEKFADPQALLPKLIKKEVDIGFMPVNVAAKVYNSGNKALLLCAVTGKGNLSLITTNTEIKRFTDLKKKTVYVAGQGATPEYMFRYILDENKLSYSSDGKTADVKLDFSIPTAQIAAQMISGKIEYAVVPEPFATIAQIKSDSVKAALDLQKEYLELSGSKEIYPLSVMVVRADFAKENKELFEAFLYEYEKSVSWTIANPAEAGKLTEKAELGLAAGIVTKAIPVSNYVYIPADKAKKQIEEMLSIFLKCDKTSIGGKLPDKNFYYGQKTK</sequence>
<proteinExistence type="predicted"/>